<proteinExistence type="predicted"/>
<gene>
    <name evidence="1" type="ORF">BSTOLATCC_MIC46665</name>
</gene>
<comment type="caution">
    <text evidence="1">The sequence shown here is derived from an EMBL/GenBank/DDBJ whole genome shotgun (WGS) entry which is preliminary data.</text>
</comment>
<keyword evidence="2" id="KW-1185">Reference proteome</keyword>
<evidence type="ECO:0000313" key="2">
    <source>
        <dbReference type="Proteomes" id="UP001162131"/>
    </source>
</evidence>
<evidence type="ECO:0000313" key="1">
    <source>
        <dbReference type="EMBL" id="CAG9328673.1"/>
    </source>
</evidence>
<dbReference type="EMBL" id="CAJZBQ010000046">
    <property type="protein sequence ID" value="CAG9328673.1"/>
    <property type="molecule type" value="Genomic_DNA"/>
</dbReference>
<protein>
    <submittedName>
        <fullName evidence="1">Uncharacterized protein</fullName>
    </submittedName>
</protein>
<name>A0AAU9K3W9_9CILI</name>
<accession>A0AAU9K3W9</accession>
<dbReference type="Proteomes" id="UP001162131">
    <property type="component" value="Unassembled WGS sequence"/>
</dbReference>
<organism evidence="1 2">
    <name type="scientific">Blepharisma stoltei</name>
    <dbReference type="NCBI Taxonomy" id="1481888"/>
    <lineage>
        <taxon>Eukaryota</taxon>
        <taxon>Sar</taxon>
        <taxon>Alveolata</taxon>
        <taxon>Ciliophora</taxon>
        <taxon>Postciliodesmatophora</taxon>
        <taxon>Heterotrichea</taxon>
        <taxon>Heterotrichida</taxon>
        <taxon>Blepharismidae</taxon>
        <taxon>Blepharisma</taxon>
    </lineage>
</organism>
<reference evidence="1" key="1">
    <citation type="submission" date="2021-09" db="EMBL/GenBank/DDBJ databases">
        <authorList>
            <consortium name="AG Swart"/>
            <person name="Singh M."/>
            <person name="Singh A."/>
            <person name="Seah K."/>
            <person name="Emmerich C."/>
        </authorList>
    </citation>
    <scope>NUCLEOTIDE SEQUENCE</scope>
    <source>
        <strain evidence="1">ATCC30299</strain>
    </source>
</reference>
<sequence length="100" mass="11742">MGNCVDDYKTKVEVIPEQEIAHNDFKLEIKSLEQYSYQGESQTELLNSIISSQLLMSQRVDQFRNQYRQYCRKRKTLEAKRSEEDLSGSSTLLKVKSLQF</sequence>
<dbReference type="AlphaFoldDB" id="A0AAU9K3W9"/>